<proteinExistence type="predicted"/>
<dbReference type="Proteomes" id="UP000294498">
    <property type="component" value="Unassembled WGS sequence"/>
</dbReference>
<dbReference type="GO" id="GO:0016740">
    <property type="term" value="F:transferase activity"/>
    <property type="evidence" value="ECO:0007669"/>
    <property type="project" value="UniProtKB-KW"/>
</dbReference>
<keyword evidence="2" id="KW-1185">Reference proteome</keyword>
<dbReference type="RefSeq" id="WP_133997238.1">
    <property type="nucleotide sequence ID" value="NZ_SODV01000002.1"/>
</dbReference>
<evidence type="ECO:0000313" key="2">
    <source>
        <dbReference type="Proteomes" id="UP000294498"/>
    </source>
</evidence>
<dbReference type="EMBL" id="SODV01000002">
    <property type="protein sequence ID" value="TDW96572.1"/>
    <property type="molecule type" value="Genomic_DNA"/>
</dbReference>
<comment type="caution">
    <text evidence="1">The sequence shown here is derived from an EMBL/GenBank/DDBJ whole genome shotgun (WGS) entry which is preliminary data.</text>
</comment>
<dbReference type="Pfam" id="PF08843">
    <property type="entry name" value="AbiEii"/>
    <property type="match status" value="1"/>
</dbReference>
<dbReference type="OrthoDB" id="9796281at2"/>
<organism evidence="1 2">
    <name type="scientific">Dinghuibacter silviterrae</name>
    <dbReference type="NCBI Taxonomy" id="1539049"/>
    <lineage>
        <taxon>Bacteria</taxon>
        <taxon>Pseudomonadati</taxon>
        <taxon>Bacteroidota</taxon>
        <taxon>Chitinophagia</taxon>
        <taxon>Chitinophagales</taxon>
        <taxon>Chitinophagaceae</taxon>
        <taxon>Dinghuibacter</taxon>
    </lineage>
</organism>
<accession>A0A4V3GKR2</accession>
<name>A0A4V3GKR2_9BACT</name>
<dbReference type="InterPro" id="IPR014942">
    <property type="entry name" value="AbiEii"/>
</dbReference>
<dbReference type="AlphaFoldDB" id="A0A4V3GKR2"/>
<gene>
    <name evidence="1" type="ORF">EDB95_4404</name>
</gene>
<reference evidence="1 2" key="1">
    <citation type="submission" date="2019-03" db="EMBL/GenBank/DDBJ databases">
        <title>Genomic Encyclopedia of Type Strains, Phase IV (KMG-IV): sequencing the most valuable type-strain genomes for metagenomic binning, comparative biology and taxonomic classification.</title>
        <authorList>
            <person name="Goeker M."/>
        </authorList>
    </citation>
    <scope>NUCLEOTIDE SEQUENCE [LARGE SCALE GENOMIC DNA]</scope>
    <source>
        <strain evidence="1 2">DSM 100059</strain>
    </source>
</reference>
<evidence type="ECO:0000313" key="1">
    <source>
        <dbReference type="EMBL" id="TDW96572.1"/>
    </source>
</evidence>
<protein>
    <submittedName>
        <fullName evidence="1">Nucleotidyltransferase AbiEii toxin of type IV toxin-antitoxin system</fullName>
    </submittedName>
</protein>
<keyword evidence="1" id="KW-0808">Transferase</keyword>
<sequence>MSRLYWNTTRPILQMALRKLMAAGLFAPFRLVGGTSLSLQLGHRMSDDIDLFTDDEYNSAGFDVIDQYLREQFPYVTPRIQGPIGMGTSYMVGENDREAIKLDLYYTDAFIQPPLVEDGIRMATIEEIAAMKIDIVQRQARKKDFFDVHELLDSLTLDAMIQLHKKRYPYNHNESTIRRNFIDFSKADGDFDPICLRGKYWEVIKWELSEVINSTAGDIDYI</sequence>